<proteinExistence type="predicted"/>
<dbReference type="GO" id="GO:0030246">
    <property type="term" value="F:carbohydrate binding"/>
    <property type="evidence" value="ECO:0007669"/>
    <property type="project" value="InterPro"/>
</dbReference>
<feature type="domain" description="DUF4382" evidence="1">
    <location>
        <begin position="35"/>
        <end position="179"/>
    </location>
</feature>
<dbReference type="AlphaFoldDB" id="A0A1I7NF24"/>
<organism evidence="2 3">
    <name type="scientific">Thermoflavifilum thermophilum</name>
    <dbReference type="NCBI Taxonomy" id="1393122"/>
    <lineage>
        <taxon>Bacteria</taxon>
        <taxon>Pseudomonadati</taxon>
        <taxon>Bacteroidota</taxon>
        <taxon>Chitinophagia</taxon>
        <taxon>Chitinophagales</taxon>
        <taxon>Chitinophagaceae</taxon>
        <taxon>Thermoflavifilum</taxon>
    </lineage>
</organism>
<evidence type="ECO:0000313" key="3">
    <source>
        <dbReference type="Proteomes" id="UP000199537"/>
    </source>
</evidence>
<dbReference type="InterPro" id="IPR025491">
    <property type="entry name" value="DUF4382"/>
</dbReference>
<gene>
    <name evidence="2" type="ORF">SAMN05660895_1609</name>
</gene>
<evidence type="ECO:0000313" key="2">
    <source>
        <dbReference type="EMBL" id="SFV33258.1"/>
    </source>
</evidence>
<reference evidence="3" key="1">
    <citation type="submission" date="2016-10" db="EMBL/GenBank/DDBJ databases">
        <authorList>
            <person name="Varghese N."/>
            <person name="Submissions S."/>
        </authorList>
    </citation>
    <scope>NUCLEOTIDE SEQUENCE [LARGE SCALE GENOMIC DNA]</scope>
    <source>
        <strain evidence="3">DSM 14807</strain>
    </source>
</reference>
<dbReference type="RefSeq" id="WP_245759938.1">
    <property type="nucleotide sequence ID" value="NZ_FPCJ01000001.1"/>
</dbReference>
<dbReference type="Pfam" id="PF14321">
    <property type="entry name" value="DUF4382"/>
    <property type="match status" value="1"/>
</dbReference>
<dbReference type="InterPro" id="IPR013784">
    <property type="entry name" value="Carb-bd-like_fold"/>
</dbReference>
<keyword evidence="2" id="KW-0121">Carboxypeptidase</keyword>
<sequence length="271" mass="29261">MQKQFLFLPMLTGAIIAGLLLYSSCQKTSVSTGPAHVEFYLTDDPGPYQAVWIDVQQVWVNTSSDTSSSSSGWQQVPLLKPGLYNLLSLRNGVDTILGAIDLPAGRISQIRLVLGTNNSLVLNDGTQVALTTPSAQQSGLKLNVDQTITAGIPYAIVLDFDAARSIVKAGNSGNYLLKPVIRTFLKSTGGAIDGYVLPDSARAQVWAIMNTDTIGAWPDSTGYYKFWGIAAGSYQLVFQPDTTTGYQDTTLNNIQVTTGQVTHVDTVWLHR</sequence>
<dbReference type="GO" id="GO:0004180">
    <property type="term" value="F:carboxypeptidase activity"/>
    <property type="evidence" value="ECO:0007669"/>
    <property type="project" value="UniProtKB-KW"/>
</dbReference>
<protein>
    <submittedName>
        <fullName evidence="2">Carboxypeptidase regulatory-like domain-containing protein</fullName>
    </submittedName>
</protein>
<keyword evidence="2" id="KW-0378">Hydrolase</keyword>
<evidence type="ECO:0000259" key="1">
    <source>
        <dbReference type="Pfam" id="PF14321"/>
    </source>
</evidence>
<name>A0A1I7NF24_9BACT</name>
<dbReference type="SUPFAM" id="SSF49452">
    <property type="entry name" value="Starch-binding domain-like"/>
    <property type="match status" value="1"/>
</dbReference>
<dbReference type="EMBL" id="FPCJ01000001">
    <property type="protein sequence ID" value="SFV33258.1"/>
    <property type="molecule type" value="Genomic_DNA"/>
</dbReference>
<accession>A0A1I7NF24</accession>
<dbReference type="STRING" id="1393122.SAMN05660895_1609"/>
<keyword evidence="2" id="KW-0645">Protease</keyword>
<keyword evidence="3" id="KW-1185">Reference proteome</keyword>
<dbReference type="Proteomes" id="UP000199537">
    <property type="component" value="Unassembled WGS sequence"/>
</dbReference>